<reference evidence="2" key="1">
    <citation type="journal article" date="2021" name="Nat. Commun.">
        <title>Genomic analyses provide insights into spinach domestication and the genetic basis of agronomic traits.</title>
        <authorList>
            <person name="Cai X."/>
            <person name="Sun X."/>
            <person name="Xu C."/>
            <person name="Sun H."/>
            <person name="Wang X."/>
            <person name="Ge C."/>
            <person name="Zhang Z."/>
            <person name="Wang Q."/>
            <person name="Fei Z."/>
            <person name="Jiao C."/>
            <person name="Wang Q."/>
        </authorList>
    </citation>
    <scope>NUCLEOTIDE SEQUENCE [LARGE SCALE GENOMIC DNA]</scope>
    <source>
        <strain evidence="2">cv. Varoflay</strain>
    </source>
</reference>
<proteinExistence type="predicted"/>
<keyword evidence="2" id="KW-1185">Reference proteome</keyword>
<dbReference type="Proteomes" id="UP000813463">
    <property type="component" value="Chromosome 5"/>
</dbReference>
<organism evidence="2 3">
    <name type="scientific">Spinacia oleracea</name>
    <name type="common">Spinach</name>
    <dbReference type="NCBI Taxonomy" id="3562"/>
    <lineage>
        <taxon>Eukaryota</taxon>
        <taxon>Viridiplantae</taxon>
        <taxon>Streptophyta</taxon>
        <taxon>Embryophyta</taxon>
        <taxon>Tracheophyta</taxon>
        <taxon>Spermatophyta</taxon>
        <taxon>Magnoliopsida</taxon>
        <taxon>eudicotyledons</taxon>
        <taxon>Gunneridae</taxon>
        <taxon>Pentapetalae</taxon>
        <taxon>Caryophyllales</taxon>
        <taxon>Chenopodiaceae</taxon>
        <taxon>Chenopodioideae</taxon>
        <taxon>Anserineae</taxon>
        <taxon>Spinacia</taxon>
    </lineage>
</organism>
<sequence>MAMATRTAMVASSSNSIKSCLIVVHRRVINLLKPRVKWTTSSSSLSPVSADYKSTNRETKKSNLTDRLSAVIEVANDRKVPPELRGQRNNVRSETDIVNIVEKRIWQSMEEGDFENLPGKGKPLDVSTNPHAAPDEDTLYRILSKNGCAPEWVELNKQIRNDAADWRTSLKKAWGYKINENDAKWKESSEVLKIQMGAINNKVFRYNLVVPFGHQMNGINWEKELDRLNDS</sequence>
<gene>
    <name evidence="3" type="primary">LOC110799411</name>
</gene>
<dbReference type="GeneID" id="110799411"/>
<evidence type="ECO:0000313" key="3">
    <source>
        <dbReference type="RefSeq" id="XP_021860366.2"/>
    </source>
</evidence>
<dbReference type="Pfam" id="PF09350">
    <property type="entry name" value="DJC28_CD"/>
    <property type="match status" value="1"/>
</dbReference>
<evidence type="ECO:0000259" key="1">
    <source>
        <dbReference type="Pfam" id="PF09350"/>
    </source>
</evidence>
<name>A0A9R0K6H8_SPIOL</name>
<protein>
    <recommendedName>
        <fullName evidence="1">DnaJ homologue subfamily C member 28 conserved domain-containing protein</fullName>
    </recommendedName>
</protein>
<evidence type="ECO:0000313" key="2">
    <source>
        <dbReference type="Proteomes" id="UP000813463"/>
    </source>
</evidence>
<dbReference type="InterPro" id="IPR018961">
    <property type="entry name" value="DnaJ_homolog_subfam-C_membr-28"/>
</dbReference>
<reference evidence="3" key="2">
    <citation type="submission" date="2025-08" db="UniProtKB">
        <authorList>
            <consortium name="RefSeq"/>
        </authorList>
    </citation>
    <scope>IDENTIFICATION</scope>
    <source>
        <tissue evidence="3">Leaf</tissue>
    </source>
</reference>
<dbReference type="PANTHER" id="PTHR39158:SF1">
    <property type="entry name" value="DNAJ HOMOLOG SUBFAMILY C MEMBER 28"/>
    <property type="match status" value="1"/>
</dbReference>
<dbReference type="AlphaFoldDB" id="A0A9R0K6H8"/>
<dbReference type="InterPro" id="IPR052573">
    <property type="entry name" value="DnaJ_C_subfamily_28"/>
</dbReference>
<dbReference type="RefSeq" id="XP_021860366.2">
    <property type="nucleotide sequence ID" value="XM_022004674.2"/>
</dbReference>
<feature type="domain" description="DnaJ homologue subfamily C member 28 conserved" evidence="1">
    <location>
        <begin position="100"/>
        <end position="166"/>
    </location>
</feature>
<accession>A0A9R0K6H8</accession>
<dbReference type="PANTHER" id="PTHR39158">
    <property type="entry name" value="OS08G0560600 PROTEIN"/>
    <property type="match status" value="1"/>
</dbReference>
<dbReference type="KEGG" id="soe:110799411"/>